<feature type="region of interest" description="Disordered" evidence="1">
    <location>
        <begin position="230"/>
        <end position="249"/>
    </location>
</feature>
<gene>
    <name evidence="2" type="ORF">B2J93_690</name>
</gene>
<feature type="compositionally biased region" description="Polar residues" evidence="1">
    <location>
        <begin position="82"/>
        <end position="91"/>
    </location>
</feature>
<feature type="compositionally biased region" description="Polar residues" evidence="1">
    <location>
        <begin position="191"/>
        <end position="208"/>
    </location>
</feature>
<dbReference type="Proteomes" id="UP000242519">
    <property type="component" value="Unassembled WGS sequence"/>
</dbReference>
<organism evidence="2 3">
    <name type="scientific">Diplocarpon coronariae</name>
    <dbReference type="NCBI Taxonomy" id="2795749"/>
    <lineage>
        <taxon>Eukaryota</taxon>
        <taxon>Fungi</taxon>
        <taxon>Dikarya</taxon>
        <taxon>Ascomycota</taxon>
        <taxon>Pezizomycotina</taxon>
        <taxon>Leotiomycetes</taxon>
        <taxon>Helotiales</taxon>
        <taxon>Drepanopezizaceae</taxon>
        <taxon>Diplocarpon</taxon>
    </lineage>
</organism>
<dbReference type="AlphaFoldDB" id="A0A218Z7F4"/>
<name>A0A218Z7F4_9HELO</name>
<keyword evidence="3" id="KW-1185">Reference proteome</keyword>
<feature type="compositionally biased region" description="Basic and acidic residues" evidence="1">
    <location>
        <begin position="116"/>
        <end position="128"/>
    </location>
</feature>
<feature type="compositionally biased region" description="Polar residues" evidence="1">
    <location>
        <begin position="54"/>
        <end position="64"/>
    </location>
</feature>
<accession>A0A218Z7F4</accession>
<dbReference type="EMBL" id="MZNU01000149">
    <property type="protein sequence ID" value="OWP04011.1"/>
    <property type="molecule type" value="Genomic_DNA"/>
</dbReference>
<evidence type="ECO:0000313" key="3">
    <source>
        <dbReference type="Proteomes" id="UP000242519"/>
    </source>
</evidence>
<proteinExistence type="predicted"/>
<sequence length="354" mass="38491">MSRAWSTGGGQDIPCGTPGNQAPLPGNPYVYETFSASIDRTPYSRDNPLPGAGETSSPSAQSGGARQPLSVAHTKQHRHRPAQTSADTQSPYPAHSTAPPRRDPPRPGRHTACAKRSPETRDERRDRGQLVSPAFHGKASRQNSVISAGEREAARWYASSLAPVDAHLHPHARISRLEEEESYVLTRHETPTSAPRTRPNTSPGTSVIPSRRRTATLCCGCGCEHARPTHRSHLQHPEVSGPPRPLRRTSHRATSAIENARLSGRRLIPFESSGTPGRTGPLFLSSSLPLSPAPLAPRTYVALHRAWQTYRVATRASVAGLIRLPHPIFARLLCGTQQHGSELGSVDRHRRGDD</sequence>
<evidence type="ECO:0000313" key="2">
    <source>
        <dbReference type="EMBL" id="OWP04011.1"/>
    </source>
</evidence>
<comment type="caution">
    <text evidence="2">The sequence shown here is derived from an EMBL/GenBank/DDBJ whole genome shotgun (WGS) entry which is preliminary data.</text>
</comment>
<feature type="region of interest" description="Disordered" evidence="1">
    <location>
        <begin position="179"/>
        <end position="209"/>
    </location>
</feature>
<dbReference type="InParanoid" id="A0A218Z7F4"/>
<protein>
    <submittedName>
        <fullName evidence="2">Uncharacterized protein</fullName>
    </submittedName>
</protein>
<reference evidence="2 3" key="1">
    <citation type="submission" date="2017-04" db="EMBL/GenBank/DDBJ databases">
        <title>Draft genome sequence of Marssonina coronaria NL1: causal agent of apple blotch.</title>
        <authorList>
            <person name="Cheng Q."/>
        </authorList>
    </citation>
    <scope>NUCLEOTIDE SEQUENCE [LARGE SCALE GENOMIC DNA]</scope>
    <source>
        <strain evidence="2 3">NL1</strain>
    </source>
</reference>
<evidence type="ECO:0000256" key="1">
    <source>
        <dbReference type="SAM" id="MobiDB-lite"/>
    </source>
</evidence>
<feature type="region of interest" description="Disordered" evidence="1">
    <location>
        <begin position="1"/>
        <end position="146"/>
    </location>
</feature>